<feature type="domain" description="Transposase IS204/IS1001/IS1096/IS1165 DDE" evidence="1">
    <location>
        <begin position="45"/>
        <end position="93"/>
    </location>
</feature>
<dbReference type="AlphaFoldDB" id="T1BTJ3"/>
<dbReference type="InterPro" id="IPR002560">
    <property type="entry name" value="Transposase_DDE"/>
</dbReference>
<reference evidence="2" key="1">
    <citation type="submission" date="2013-08" db="EMBL/GenBank/DDBJ databases">
        <authorList>
            <person name="Mendez C."/>
            <person name="Richter M."/>
            <person name="Ferrer M."/>
            <person name="Sanchez J."/>
        </authorList>
    </citation>
    <scope>NUCLEOTIDE SEQUENCE</scope>
</reference>
<dbReference type="EMBL" id="AUZY01002058">
    <property type="protein sequence ID" value="EQD73187.1"/>
    <property type="molecule type" value="Genomic_DNA"/>
</dbReference>
<reference evidence="2" key="2">
    <citation type="journal article" date="2014" name="ISME J.">
        <title>Microbial stratification in low pH oxic and suboxic macroscopic growths along an acid mine drainage.</title>
        <authorList>
            <person name="Mendez-Garcia C."/>
            <person name="Mesa V."/>
            <person name="Sprenger R.R."/>
            <person name="Richter M."/>
            <person name="Diez M.S."/>
            <person name="Solano J."/>
            <person name="Bargiela R."/>
            <person name="Golyshina O.V."/>
            <person name="Manteca A."/>
            <person name="Ramos J.L."/>
            <person name="Gallego J.R."/>
            <person name="Llorente I."/>
            <person name="Martins Dos Santos V.A."/>
            <person name="Jensen O.N."/>
            <person name="Pelaez A.I."/>
            <person name="Sanchez J."/>
            <person name="Ferrer M."/>
        </authorList>
    </citation>
    <scope>NUCLEOTIDE SEQUENCE</scope>
</reference>
<sequence length="95" mass="10841">MARDHQDKTALRRMVRIDWDTVGRIIERVMATGLDPTRLDNLFVIGADEVSWRKGHSYVTLVSNHDTGKFVWGKEGKDTATLDCFFDELGEERSG</sequence>
<accession>T1BTJ3</accession>
<organism evidence="2">
    <name type="scientific">mine drainage metagenome</name>
    <dbReference type="NCBI Taxonomy" id="410659"/>
    <lineage>
        <taxon>unclassified sequences</taxon>
        <taxon>metagenomes</taxon>
        <taxon>ecological metagenomes</taxon>
    </lineage>
</organism>
<evidence type="ECO:0000313" key="2">
    <source>
        <dbReference type="EMBL" id="EQD73187.1"/>
    </source>
</evidence>
<comment type="caution">
    <text evidence="2">The sequence shown here is derived from an EMBL/GenBank/DDBJ whole genome shotgun (WGS) entry which is preliminary data.</text>
</comment>
<dbReference type="PANTHER" id="PTHR33498">
    <property type="entry name" value="TRANSPOSASE FOR INSERTION SEQUENCE ELEMENT IS1557"/>
    <property type="match status" value="1"/>
</dbReference>
<evidence type="ECO:0000259" key="1">
    <source>
        <dbReference type="Pfam" id="PF01610"/>
    </source>
</evidence>
<proteinExistence type="predicted"/>
<dbReference type="InterPro" id="IPR047951">
    <property type="entry name" value="Transpos_ISL3"/>
</dbReference>
<dbReference type="Pfam" id="PF01610">
    <property type="entry name" value="DDE_Tnp_ISL3"/>
    <property type="match status" value="1"/>
</dbReference>
<gene>
    <name evidence="2" type="ORF">B1B_03349</name>
</gene>
<protein>
    <submittedName>
        <fullName evidence="2">Transposase IS204/IS1001/IS1096/IS1165 family protein</fullName>
    </submittedName>
</protein>
<feature type="non-terminal residue" evidence="2">
    <location>
        <position position="95"/>
    </location>
</feature>
<name>T1BTJ3_9ZZZZ</name>
<dbReference type="PANTHER" id="PTHR33498:SF1">
    <property type="entry name" value="TRANSPOSASE FOR INSERTION SEQUENCE ELEMENT IS1557"/>
    <property type="match status" value="1"/>
</dbReference>